<evidence type="ECO:0000313" key="4">
    <source>
        <dbReference type="RefSeq" id="XP_031569437.1"/>
    </source>
</evidence>
<dbReference type="SMART" id="SM00726">
    <property type="entry name" value="UIM"/>
    <property type="match status" value="5"/>
</dbReference>
<feature type="compositionally biased region" description="Basic and acidic residues" evidence="1">
    <location>
        <begin position="554"/>
        <end position="568"/>
    </location>
</feature>
<feature type="compositionally biased region" description="Low complexity" evidence="1">
    <location>
        <begin position="742"/>
        <end position="758"/>
    </location>
</feature>
<evidence type="ECO:0000256" key="1">
    <source>
        <dbReference type="SAM" id="MobiDB-lite"/>
    </source>
</evidence>
<dbReference type="GeneID" id="116303951"/>
<feature type="region of interest" description="Disordered" evidence="1">
    <location>
        <begin position="1036"/>
        <end position="1058"/>
    </location>
</feature>
<sequence length="1110" mass="123051">MLFANDSQEEEFMLNQALQQSLVDPHNNENVDYFGHDNGVDDVDNGMNDDGGGGAGGGAGGSGGGSSGGDSGGSGSSGGLGGNSSTGGGSGVRGNSSSSGGWGSSGGNGGDGTRKPTRKPNIQPLFNQEHKPTKQPDTNNHVDKNDNKSNTREVPKEPVQKVSTSTVTVKQETEEEENDLENILQFKFYDSLKSHSNDEDKEGMRKSKHDSEDNKLHEIMEESHIQHEKEEEERKALLRSVYDEEEELRIAIELSKKEMEHKNIKGFEEIGQDRISNSVPSKNSASTYRNNSEGNNEEDDLLKVIELSKKDRTQNKMHGKEMGNLMGNCSGSDALFTSRENNTVTYHRYDDDEELRRVIELSKRDAEQKRLDTHNGKLNLQQGEVGDTSRNNSPSPNNFSDDDIQLKKVMELSKKEFQQNMQEISRTDPTLNSQDMEHEDCYYDLEVPDFANSGTHDDGVEFSSKRNDSSPSLSSKFSYQNSGGKYSNIDLKSSSSNSSLYQKKLSESSINGLRKDDSDDEAVLVESQDMKDDDDGDDDIGGKFKKRFGNAARNSKEDKNSSSHYLKDDSDDSDDDNDIVKRFRERFGNAASNSKGDKNYNLHNNSTLPTEDAILVDSQEMEEDKTTAQKLQEGFDKETSHIETNKNGICSKNNSLSMSFDDAILIDSQDEYTDEHIAQKLQEQFDKEGGRSRESHDTNQSSCFADDTILVDSQDDIEVDSTSDFETALQLQKELNQQGNHSNTSDRPSSSTSSSTSSKLQRVNTREQISSYREEQQKRFRETKTGKAPKNMPPGLAFRQKAEAIARGKESLLAVVRPLGTTDSSTPRRKAEKRGHDGTIKNRFDDSQAGRKTARKSCPTSTSIHTETRNSTKNTSDASCLVFPVSSSSPRPQEKDWRPSSRGRERNSSSSSSLVFPGSFSPPCGSGKQTTPESSGGAFSFPGSSSYSRDSSSSYQNNANSGFVFPSSSECPSSPSPRPSRDTLTSNASQSGFKPDDGLKGSASPTIINGPKCSDCGEIGHRKGTKRCPYYYTEEAQRKREEQARKRKEIREEEDRQMQTSIEALAAEQLQRAEQANQLRRQIEQLTQQNENLPKVVEDAMKYLKKRRKK</sequence>
<feature type="compositionally biased region" description="Basic and acidic residues" evidence="1">
    <location>
        <begin position="128"/>
        <end position="159"/>
    </location>
</feature>
<dbReference type="RefSeq" id="XP_031569437.1">
    <property type="nucleotide sequence ID" value="XM_031713577.1"/>
</dbReference>
<dbReference type="Pfam" id="PF02809">
    <property type="entry name" value="UIM"/>
    <property type="match status" value="5"/>
</dbReference>
<feature type="compositionally biased region" description="Basic and acidic residues" evidence="1">
    <location>
        <begin position="455"/>
        <end position="468"/>
    </location>
</feature>
<dbReference type="KEGG" id="aten:116303951"/>
<organism evidence="3 4">
    <name type="scientific">Actinia tenebrosa</name>
    <name type="common">Australian red waratah sea anemone</name>
    <dbReference type="NCBI Taxonomy" id="6105"/>
    <lineage>
        <taxon>Eukaryota</taxon>
        <taxon>Metazoa</taxon>
        <taxon>Cnidaria</taxon>
        <taxon>Anthozoa</taxon>
        <taxon>Hexacorallia</taxon>
        <taxon>Actiniaria</taxon>
        <taxon>Actiniidae</taxon>
        <taxon>Actinia</taxon>
    </lineage>
</organism>
<feature type="compositionally biased region" description="Gly residues" evidence="1">
    <location>
        <begin position="49"/>
        <end position="92"/>
    </location>
</feature>
<proteinExistence type="predicted"/>
<feature type="compositionally biased region" description="Basic and acidic residues" evidence="1">
    <location>
        <begin position="834"/>
        <end position="849"/>
    </location>
</feature>
<feature type="compositionally biased region" description="Low complexity" evidence="1">
    <location>
        <begin position="908"/>
        <end position="923"/>
    </location>
</feature>
<feature type="region of interest" description="Disordered" evidence="1">
    <location>
        <begin position="812"/>
        <end position="1024"/>
    </location>
</feature>
<feature type="compositionally biased region" description="Low complexity" evidence="1">
    <location>
        <begin position="934"/>
        <end position="954"/>
    </location>
</feature>
<evidence type="ECO:0000259" key="2">
    <source>
        <dbReference type="Pfam" id="PF15288"/>
    </source>
</evidence>
<dbReference type="OrthoDB" id="5963188at2759"/>
<dbReference type="Proteomes" id="UP000515163">
    <property type="component" value="Unplaced"/>
</dbReference>
<feature type="compositionally biased region" description="Low complexity" evidence="1">
    <location>
        <begin position="160"/>
        <end position="170"/>
    </location>
</feature>
<feature type="compositionally biased region" description="Gly residues" evidence="1">
    <location>
        <begin position="100"/>
        <end position="111"/>
    </location>
</feature>
<evidence type="ECO:0000313" key="3">
    <source>
        <dbReference type="Proteomes" id="UP000515163"/>
    </source>
</evidence>
<feature type="compositionally biased region" description="Polar residues" evidence="1">
    <location>
        <begin position="469"/>
        <end position="485"/>
    </location>
</feature>
<dbReference type="Pfam" id="PF15288">
    <property type="entry name" value="zf-CCHC_6"/>
    <property type="match status" value="1"/>
</dbReference>
<reference evidence="4" key="1">
    <citation type="submission" date="2025-08" db="UniProtKB">
        <authorList>
            <consortium name="RefSeq"/>
        </authorList>
    </citation>
    <scope>IDENTIFICATION</scope>
</reference>
<dbReference type="AlphaFoldDB" id="A0A6P8IRF4"/>
<feature type="compositionally biased region" description="Basic and acidic residues" evidence="1">
    <location>
        <begin position="578"/>
        <end position="587"/>
    </location>
</feature>
<name>A0A6P8IRF4_ACTTE</name>
<feature type="region of interest" description="Disordered" evidence="1">
    <location>
        <begin position="367"/>
        <end position="403"/>
    </location>
</feature>
<feature type="compositionally biased region" description="Basic and acidic residues" evidence="1">
    <location>
        <begin position="683"/>
        <end position="697"/>
    </location>
</feature>
<dbReference type="PROSITE" id="PS50330">
    <property type="entry name" value="UIM"/>
    <property type="match status" value="2"/>
</dbReference>
<dbReference type="InterPro" id="IPR041670">
    <property type="entry name" value="Znf-CCHC_6"/>
</dbReference>
<gene>
    <name evidence="4" type="primary">LOC116303951</name>
</gene>
<feature type="compositionally biased region" description="Polar residues" evidence="1">
    <location>
        <begin position="759"/>
        <end position="771"/>
    </location>
</feature>
<feature type="compositionally biased region" description="Basic and acidic residues" evidence="1">
    <location>
        <begin position="190"/>
        <end position="215"/>
    </location>
</feature>
<dbReference type="InterPro" id="IPR003903">
    <property type="entry name" value="UIM_dom"/>
</dbReference>
<feature type="compositionally biased region" description="Basic and acidic residues" evidence="1">
    <location>
        <begin position="892"/>
        <end position="907"/>
    </location>
</feature>
<feature type="region of interest" description="Disordered" evidence="1">
    <location>
        <begin position="683"/>
        <end position="795"/>
    </location>
</feature>
<feature type="region of interest" description="Disordered" evidence="1">
    <location>
        <begin position="452"/>
        <end position="608"/>
    </location>
</feature>
<accession>A0A6P8IRF4</accession>
<feature type="compositionally biased region" description="Polar residues" evidence="1">
    <location>
        <begin position="982"/>
        <end position="992"/>
    </location>
</feature>
<feature type="compositionally biased region" description="Polar residues" evidence="1">
    <location>
        <begin position="858"/>
        <end position="878"/>
    </location>
</feature>
<feature type="compositionally biased region" description="Basic and acidic residues" evidence="1">
    <location>
        <begin position="1036"/>
        <end position="1057"/>
    </location>
</feature>
<feature type="region of interest" description="Disordered" evidence="1">
    <location>
        <begin position="17"/>
        <end position="215"/>
    </location>
</feature>
<protein>
    <submittedName>
        <fullName evidence="4">Dentin sialophosphoprotein-like</fullName>
    </submittedName>
</protein>
<feature type="compositionally biased region" description="Basic and acidic residues" evidence="1">
    <location>
        <begin position="26"/>
        <end position="39"/>
    </location>
</feature>
<feature type="domain" description="Zinc knuckle" evidence="2">
    <location>
        <begin position="1012"/>
        <end position="1049"/>
    </location>
</feature>
<feature type="compositionally biased region" description="Basic and acidic residues" evidence="1">
    <location>
        <begin position="772"/>
        <end position="785"/>
    </location>
</feature>
<feature type="compositionally biased region" description="Acidic residues" evidence="1">
    <location>
        <begin position="713"/>
        <end position="723"/>
    </location>
</feature>
<dbReference type="InParanoid" id="A0A6P8IRF4"/>
<feature type="compositionally biased region" description="Low complexity" evidence="1">
    <location>
        <begin position="388"/>
        <end position="399"/>
    </location>
</feature>
<dbReference type="Gene3D" id="6.10.140.100">
    <property type="match status" value="2"/>
</dbReference>
<feature type="compositionally biased region" description="Polar residues" evidence="1">
    <location>
        <begin position="274"/>
        <end position="294"/>
    </location>
</feature>
<feature type="compositionally biased region" description="Polar residues" evidence="1">
    <location>
        <begin position="724"/>
        <end position="741"/>
    </location>
</feature>
<feature type="region of interest" description="Disordered" evidence="1">
    <location>
        <begin position="274"/>
        <end position="300"/>
    </location>
</feature>
<keyword evidence="3" id="KW-1185">Reference proteome</keyword>
<feature type="compositionally biased region" description="Low complexity" evidence="1">
    <location>
        <begin position="491"/>
        <end position="503"/>
    </location>
</feature>